<evidence type="ECO:0000256" key="2">
    <source>
        <dbReference type="ARBA" id="ARBA00022737"/>
    </source>
</evidence>
<evidence type="ECO:0000256" key="3">
    <source>
        <dbReference type="SAM" id="Phobius"/>
    </source>
</evidence>
<keyword evidence="1" id="KW-0433">Leucine-rich repeat</keyword>
<protein>
    <submittedName>
        <fullName evidence="4">Uncharacterized protein</fullName>
    </submittedName>
</protein>
<keyword evidence="3" id="KW-0812">Transmembrane</keyword>
<feature type="transmembrane region" description="Helical" evidence="3">
    <location>
        <begin position="83"/>
        <end position="104"/>
    </location>
</feature>
<keyword evidence="3" id="KW-1133">Transmembrane helix</keyword>
<dbReference type="SMART" id="SM00369">
    <property type="entry name" value="LRR_TYP"/>
    <property type="match status" value="3"/>
</dbReference>
<dbReference type="Gene3D" id="3.80.10.10">
    <property type="entry name" value="Ribonuclease Inhibitor"/>
    <property type="match status" value="1"/>
</dbReference>
<evidence type="ECO:0000313" key="4">
    <source>
        <dbReference type="EMBL" id="KAK3890726.1"/>
    </source>
</evidence>
<dbReference type="SUPFAM" id="SSF52058">
    <property type="entry name" value="L domain-like"/>
    <property type="match status" value="1"/>
</dbReference>
<keyword evidence="2" id="KW-0677">Repeat</keyword>
<reference evidence="4" key="1">
    <citation type="submission" date="2023-10" db="EMBL/GenBank/DDBJ databases">
        <title>Genome assemblies of two species of porcelain crab, Petrolisthes cinctipes and Petrolisthes manimaculis (Anomura: Porcellanidae).</title>
        <authorList>
            <person name="Angst P."/>
        </authorList>
    </citation>
    <scope>NUCLEOTIDE SEQUENCE</scope>
    <source>
        <strain evidence="4">PB745_01</strain>
        <tissue evidence="4">Gill</tissue>
    </source>
</reference>
<organism evidence="4 5">
    <name type="scientific">Petrolisthes cinctipes</name>
    <name type="common">Flat porcelain crab</name>
    <dbReference type="NCBI Taxonomy" id="88211"/>
    <lineage>
        <taxon>Eukaryota</taxon>
        <taxon>Metazoa</taxon>
        <taxon>Ecdysozoa</taxon>
        <taxon>Arthropoda</taxon>
        <taxon>Crustacea</taxon>
        <taxon>Multicrustacea</taxon>
        <taxon>Malacostraca</taxon>
        <taxon>Eumalacostraca</taxon>
        <taxon>Eucarida</taxon>
        <taxon>Decapoda</taxon>
        <taxon>Pleocyemata</taxon>
        <taxon>Anomura</taxon>
        <taxon>Galatheoidea</taxon>
        <taxon>Porcellanidae</taxon>
        <taxon>Petrolisthes</taxon>
    </lineage>
</organism>
<name>A0AAE1GF40_PETCI</name>
<proteinExistence type="predicted"/>
<keyword evidence="5" id="KW-1185">Reference proteome</keyword>
<dbReference type="PANTHER" id="PTHR24366">
    <property type="entry name" value="IG(IMMUNOGLOBULIN) AND LRR(LEUCINE RICH REPEAT) DOMAINS"/>
    <property type="match status" value="1"/>
</dbReference>
<dbReference type="PANTHER" id="PTHR24366:SF171">
    <property type="entry name" value="LEUCINE RICH REPEAT NEURONAL 4"/>
    <property type="match status" value="1"/>
</dbReference>
<sequence length="390" mass="43080">MAEGLLTESDCQTDSESQTGCAAVACGPWPLTTVPSLWSCGLWEWETGLECGSESLRSFKSCKSPELSVVSEVRIQKKMEKMVHHICVLLAALICCFCCGILAIEDKDQHLRELPCPPDIQPCVCTVISSSTMAMEMDCSSVTTNDELASIFSGEFPFPDFFSLVINNNNYLTTIRPGDLGPATFQEIHILSSSLNTVEYSSFMSSYDTLMNLNIQDTSLHSFPFHEITLFTQLERLYLQNNQLVGFPALTSSTLKYLYLNRNPINGIELNSLPLLEDLDLDNTAITYIFPGTMTGMPHLDYIDLSYNGIESLESGTIILESSYNNVYLYNNHLTSIAEGALVGNRLDCGCEIAWLVTNSTYMGQLDDDAACSSGQLVSDLDPDMYEAIC</sequence>
<evidence type="ECO:0000256" key="1">
    <source>
        <dbReference type="ARBA" id="ARBA00022614"/>
    </source>
</evidence>
<comment type="caution">
    <text evidence="4">The sequence shown here is derived from an EMBL/GenBank/DDBJ whole genome shotgun (WGS) entry which is preliminary data.</text>
</comment>
<dbReference type="Pfam" id="PF13855">
    <property type="entry name" value="LRR_8"/>
    <property type="match status" value="1"/>
</dbReference>
<gene>
    <name evidence="4" type="ORF">Pcinc_005330</name>
</gene>
<keyword evidence="3" id="KW-0472">Membrane</keyword>
<dbReference type="Proteomes" id="UP001286313">
    <property type="component" value="Unassembled WGS sequence"/>
</dbReference>
<dbReference type="InterPro" id="IPR003591">
    <property type="entry name" value="Leu-rich_rpt_typical-subtyp"/>
</dbReference>
<evidence type="ECO:0000313" key="5">
    <source>
        <dbReference type="Proteomes" id="UP001286313"/>
    </source>
</evidence>
<dbReference type="InterPro" id="IPR032675">
    <property type="entry name" value="LRR_dom_sf"/>
</dbReference>
<dbReference type="InterPro" id="IPR001611">
    <property type="entry name" value="Leu-rich_rpt"/>
</dbReference>
<dbReference type="EMBL" id="JAWQEG010000396">
    <property type="protein sequence ID" value="KAK3890726.1"/>
    <property type="molecule type" value="Genomic_DNA"/>
</dbReference>
<dbReference type="PROSITE" id="PS51450">
    <property type="entry name" value="LRR"/>
    <property type="match status" value="1"/>
</dbReference>
<accession>A0AAE1GF40</accession>
<dbReference type="AlphaFoldDB" id="A0AAE1GF40"/>